<dbReference type="Pfam" id="PF12840">
    <property type="entry name" value="HTH_20"/>
    <property type="match status" value="1"/>
</dbReference>
<organism evidence="2 3">
    <name type="scientific">Anaerosporobacter mobilis DSM 15930</name>
    <dbReference type="NCBI Taxonomy" id="1120996"/>
    <lineage>
        <taxon>Bacteria</taxon>
        <taxon>Bacillati</taxon>
        <taxon>Bacillota</taxon>
        <taxon>Clostridia</taxon>
        <taxon>Lachnospirales</taxon>
        <taxon>Lachnospiraceae</taxon>
        <taxon>Anaerosporobacter</taxon>
    </lineage>
</organism>
<evidence type="ECO:0000259" key="1">
    <source>
        <dbReference type="SMART" id="SM00418"/>
    </source>
</evidence>
<dbReference type="InterPro" id="IPR036388">
    <property type="entry name" value="WH-like_DNA-bd_sf"/>
</dbReference>
<dbReference type="Gene3D" id="6.10.140.2180">
    <property type="match status" value="1"/>
</dbReference>
<sequence>MNKDFTKVIMNPIRQRVIQLLIRRGTATTSQMLEELQDIPQASLYRHLRILLEAECITVVEENKIRGTIEKTYGLAKEAYGGYQKDEVSGLIQSTLLSLMGSFKHYFEDEEADPIKDILSLSTSTLLLSDDELREMLDEIGQVIKRGVDNKPSKDRKERRFTFILSPCEEE</sequence>
<dbReference type="InterPro" id="IPR036390">
    <property type="entry name" value="WH_DNA-bd_sf"/>
</dbReference>
<dbReference type="RefSeq" id="WP_073282280.1">
    <property type="nucleotide sequence ID" value="NZ_FRCP01000005.1"/>
</dbReference>
<dbReference type="Gene3D" id="1.10.10.10">
    <property type="entry name" value="Winged helix-like DNA-binding domain superfamily/Winged helix DNA-binding domain"/>
    <property type="match status" value="1"/>
</dbReference>
<dbReference type="Proteomes" id="UP000184038">
    <property type="component" value="Unassembled WGS sequence"/>
</dbReference>
<dbReference type="STRING" id="1120996.SAMN02746066_00440"/>
<proteinExistence type="predicted"/>
<name>A0A1M7F6L0_9FIRM</name>
<accession>A0A1M7F6L0</accession>
<dbReference type="InterPro" id="IPR001845">
    <property type="entry name" value="HTH_ArsR_DNA-bd_dom"/>
</dbReference>
<evidence type="ECO:0000313" key="3">
    <source>
        <dbReference type="Proteomes" id="UP000184038"/>
    </source>
</evidence>
<dbReference type="OrthoDB" id="5949858at2"/>
<protein>
    <submittedName>
        <fullName evidence="2">Helix-turn-helix domain-containing protein</fullName>
    </submittedName>
</protein>
<evidence type="ECO:0000313" key="2">
    <source>
        <dbReference type="EMBL" id="SHL99635.1"/>
    </source>
</evidence>
<gene>
    <name evidence="2" type="ORF">SAMN02746066_00440</name>
</gene>
<dbReference type="GO" id="GO:0003700">
    <property type="term" value="F:DNA-binding transcription factor activity"/>
    <property type="evidence" value="ECO:0007669"/>
    <property type="project" value="InterPro"/>
</dbReference>
<dbReference type="EMBL" id="FRCP01000005">
    <property type="protein sequence ID" value="SHL99635.1"/>
    <property type="molecule type" value="Genomic_DNA"/>
</dbReference>
<reference evidence="2 3" key="1">
    <citation type="submission" date="2016-11" db="EMBL/GenBank/DDBJ databases">
        <authorList>
            <person name="Jaros S."/>
            <person name="Januszkiewicz K."/>
            <person name="Wedrychowicz H."/>
        </authorList>
    </citation>
    <scope>NUCLEOTIDE SEQUENCE [LARGE SCALE GENOMIC DNA]</scope>
    <source>
        <strain evidence="2 3">DSM 15930</strain>
    </source>
</reference>
<keyword evidence="3" id="KW-1185">Reference proteome</keyword>
<dbReference type="AlphaFoldDB" id="A0A1M7F6L0"/>
<feature type="domain" description="HTH arsR-type" evidence="1">
    <location>
        <begin position="4"/>
        <end position="97"/>
    </location>
</feature>
<dbReference type="SMART" id="SM00418">
    <property type="entry name" value="HTH_ARSR"/>
    <property type="match status" value="1"/>
</dbReference>
<dbReference type="SUPFAM" id="SSF46785">
    <property type="entry name" value="Winged helix' DNA-binding domain"/>
    <property type="match status" value="1"/>
</dbReference>